<keyword evidence="3" id="KW-1185">Reference proteome</keyword>
<accession>A0ABV8Z9N9</accession>
<sequence>MKKILNYISIALLALTLFSCNKNEWTPEKETEFKQALKDTLQSKGKDLFSDDQIVSITDCIFDKIKSKNIKPNDAEKGENLTMAFQMGKECSQEIIAKTNATWNPQSEKTYTAALKRTFTQSGFKNEQASALADCAITKLKEQNISPADLQDPKKAAQIQKIGLDCGKELAKKK</sequence>
<name>A0ABV8Z9N9_9FLAO</name>
<dbReference type="RefSeq" id="WP_379794869.1">
    <property type="nucleotide sequence ID" value="NZ_JBHSFY010000001.1"/>
</dbReference>
<dbReference type="EMBL" id="JBHSFY010000001">
    <property type="protein sequence ID" value="MFC4475629.1"/>
    <property type="molecule type" value="Genomic_DNA"/>
</dbReference>
<organism evidence="2 3">
    <name type="scientific">Flavobacterium chungangensis</name>
    <dbReference type="NCBI Taxonomy" id="2708132"/>
    <lineage>
        <taxon>Bacteria</taxon>
        <taxon>Pseudomonadati</taxon>
        <taxon>Bacteroidota</taxon>
        <taxon>Flavobacteriia</taxon>
        <taxon>Flavobacteriales</taxon>
        <taxon>Flavobacteriaceae</taxon>
        <taxon>Flavobacterium</taxon>
    </lineage>
</organism>
<feature type="chain" id="PRO_5045809783" description="Lipoprotein" evidence="1">
    <location>
        <begin position="23"/>
        <end position="174"/>
    </location>
</feature>
<evidence type="ECO:0008006" key="4">
    <source>
        <dbReference type="Google" id="ProtNLM"/>
    </source>
</evidence>
<dbReference type="PROSITE" id="PS51257">
    <property type="entry name" value="PROKAR_LIPOPROTEIN"/>
    <property type="match status" value="1"/>
</dbReference>
<dbReference type="Proteomes" id="UP001596003">
    <property type="component" value="Unassembled WGS sequence"/>
</dbReference>
<evidence type="ECO:0000313" key="2">
    <source>
        <dbReference type="EMBL" id="MFC4475629.1"/>
    </source>
</evidence>
<feature type="signal peptide" evidence="1">
    <location>
        <begin position="1"/>
        <end position="22"/>
    </location>
</feature>
<evidence type="ECO:0000313" key="3">
    <source>
        <dbReference type="Proteomes" id="UP001596003"/>
    </source>
</evidence>
<protein>
    <recommendedName>
        <fullName evidence="4">Lipoprotein</fullName>
    </recommendedName>
</protein>
<keyword evidence="1" id="KW-0732">Signal</keyword>
<gene>
    <name evidence="2" type="ORF">ACFO3N_00970</name>
</gene>
<evidence type="ECO:0000256" key="1">
    <source>
        <dbReference type="SAM" id="SignalP"/>
    </source>
</evidence>
<reference evidence="3" key="1">
    <citation type="journal article" date="2019" name="Int. J. Syst. Evol. Microbiol.">
        <title>The Global Catalogue of Microorganisms (GCM) 10K type strain sequencing project: providing services to taxonomists for standard genome sequencing and annotation.</title>
        <authorList>
            <consortium name="The Broad Institute Genomics Platform"/>
            <consortium name="The Broad Institute Genome Sequencing Center for Infectious Disease"/>
            <person name="Wu L."/>
            <person name="Ma J."/>
        </authorList>
    </citation>
    <scope>NUCLEOTIDE SEQUENCE [LARGE SCALE GENOMIC DNA]</scope>
    <source>
        <strain evidence="3">NBRC 103627</strain>
    </source>
</reference>
<proteinExistence type="predicted"/>
<comment type="caution">
    <text evidence="2">The sequence shown here is derived from an EMBL/GenBank/DDBJ whole genome shotgun (WGS) entry which is preliminary data.</text>
</comment>